<dbReference type="Proteomes" id="UP000019678">
    <property type="component" value="Unassembled WGS sequence"/>
</dbReference>
<evidence type="ECO:0000256" key="7">
    <source>
        <dbReference type="ARBA" id="ARBA00023136"/>
    </source>
</evidence>
<evidence type="ECO:0000256" key="6">
    <source>
        <dbReference type="ARBA" id="ARBA00022989"/>
    </source>
</evidence>
<keyword evidence="5 8" id="KW-0812">Transmembrane</keyword>
<keyword evidence="4 8" id="KW-1003">Cell membrane</keyword>
<sequence length="238" mass="23768">MLLWALLFPLGLLAGTLTTVAGMGGGILLLLAVSLATGPAEALAITAPALFIGNAHRAYRFRGEVNRRIVTLFALGAVPGSLIGGALVTSLPRGALAWLLVGSTAFAVARALDVLRFQPAPALMTPAGFGIGAASATSGGAGLLVAPLFMAAGLTGTAYVATTAAAATAMQAGRVVAYGASGLVTGVSLAMSAVLVGSLLGGNLLGERARKYLDAKRSRQLEMATLLVCVALALLGLW</sequence>
<keyword evidence="3" id="KW-0813">Transport</keyword>
<gene>
    <name evidence="9" type="ORF">CAP_4017</name>
</gene>
<evidence type="ECO:0000256" key="3">
    <source>
        <dbReference type="ARBA" id="ARBA00022448"/>
    </source>
</evidence>
<dbReference type="EMBL" id="ASRX01000003">
    <property type="protein sequence ID" value="EYF08488.1"/>
    <property type="molecule type" value="Genomic_DNA"/>
</dbReference>
<dbReference type="GO" id="GO:0005886">
    <property type="term" value="C:plasma membrane"/>
    <property type="evidence" value="ECO:0007669"/>
    <property type="project" value="UniProtKB-SubCell"/>
</dbReference>
<evidence type="ECO:0000256" key="1">
    <source>
        <dbReference type="ARBA" id="ARBA00004651"/>
    </source>
</evidence>
<keyword evidence="6 8" id="KW-1133">Transmembrane helix</keyword>
<feature type="transmembrane region" description="Helical" evidence="8">
    <location>
        <begin position="175"/>
        <end position="200"/>
    </location>
</feature>
<dbReference type="InterPro" id="IPR052017">
    <property type="entry name" value="TSUP"/>
</dbReference>
<evidence type="ECO:0000313" key="9">
    <source>
        <dbReference type="EMBL" id="EYF08488.1"/>
    </source>
</evidence>
<dbReference type="PANTHER" id="PTHR30269">
    <property type="entry name" value="TRANSMEMBRANE PROTEIN YFCA"/>
    <property type="match status" value="1"/>
</dbReference>
<organism evidence="9 10">
    <name type="scientific">Chondromyces apiculatus DSM 436</name>
    <dbReference type="NCBI Taxonomy" id="1192034"/>
    <lineage>
        <taxon>Bacteria</taxon>
        <taxon>Pseudomonadati</taxon>
        <taxon>Myxococcota</taxon>
        <taxon>Polyangia</taxon>
        <taxon>Polyangiales</taxon>
        <taxon>Polyangiaceae</taxon>
        <taxon>Chondromyces</taxon>
    </lineage>
</organism>
<evidence type="ECO:0000256" key="2">
    <source>
        <dbReference type="ARBA" id="ARBA00009142"/>
    </source>
</evidence>
<feature type="transmembrane region" description="Helical" evidence="8">
    <location>
        <begin position="221"/>
        <end position="237"/>
    </location>
</feature>
<evidence type="ECO:0000313" key="10">
    <source>
        <dbReference type="Proteomes" id="UP000019678"/>
    </source>
</evidence>
<feature type="transmembrane region" description="Helical" evidence="8">
    <location>
        <begin position="28"/>
        <end position="51"/>
    </location>
</feature>
<dbReference type="PANTHER" id="PTHR30269:SF37">
    <property type="entry name" value="MEMBRANE TRANSPORTER PROTEIN"/>
    <property type="match status" value="1"/>
</dbReference>
<name>A0A017TGT1_9BACT</name>
<dbReference type="STRING" id="1192034.CAP_4017"/>
<keyword evidence="10" id="KW-1185">Reference proteome</keyword>
<reference evidence="9 10" key="1">
    <citation type="submission" date="2013-05" db="EMBL/GenBank/DDBJ databases">
        <title>Genome assembly of Chondromyces apiculatus DSM 436.</title>
        <authorList>
            <person name="Sharma G."/>
            <person name="Khatri I."/>
            <person name="Kaur C."/>
            <person name="Mayilraj S."/>
            <person name="Subramanian S."/>
        </authorList>
    </citation>
    <scope>NUCLEOTIDE SEQUENCE [LARGE SCALE GENOMIC DNA]</scope>
    <source>
        <strain evidence="9 10">DSM 436</strain>
    </source>
</reference>
<comment type="caution">
    <text evidence="9">The sequence shown here is derived from an EMBL/GenBank/DDBJ whole genome shotgun (WGS) entry which is preliminary data.</text>
</comment>
<evidence type="ECO:0000256" key="4">
    <source>
        <dbReference type="ARBA" id="ARBA00022475"/>
    </source>
</evidence>
<evidence type="ECO:0000256" key="8">
    <source>
        <dbReference type="RuleBase" id="RU363041"/>
    </source>
</evidence>
<dbReference type="AlphaFoldDB" id="A0A017TGT1"/>
<keyword evidence="7 8" id="KW-0472">Membrane</keyword>
<feature type="transmembrane region" description="Helical" evidence="8">
    <location>
        <begin position="127"/>
        <end position="155"/>
    </location>
</feature>
<dbReference type="Pfam" id="PF01925">
    <property type="entry name" value="TauE"/>
    <property type="match status" value="1"/>
</dbReference>
<evidence type="ECO:0000256" key="5">
    <source>
        <dbReference type="ARBA" id="ARBA00022692"/>
    </source>
</evidence>
<dbReference type="InterPro" id="IPR002781">
    <property type="entry name" value="TM_pro_TauE-like"/>
</dbReference>
<comment type="subcellular location">
    <subcellularLocation>
        <location evidence="1 8">Cell membrane</location>
        <topology evidence="1 8">Multi-pass membrane protein</topology>
    </subcellularLocation>
</comment>
<feature type="transmembrane region" description="Helical" evidence="8">
    <location>
        <begin position="72"/>
        <end position="89"/>
    </location>
</feature>
<comment type="similarity">
    <text evidence="2 8">Belongs to the 4-toluene sulfonate uptake permease (TSUP) (TC 2.A.102) family.</text>
</comment>
<proteinExistence type="inferred from homology"/>
<protein>
    <recommendedName>
        <fullName evidence="8">Probable membrane transporter protein</fullName>
    </recommendedName>
</protein>
<dbReference type="RefSeq" id="WP_044235501.1">
    <property type="nucleotide sequence ID" value="NZ_ASRX01000003.1"/>
</dbReference>
<accession>A0A017TGT1</accession>
<dbReference type="eggNOG" id="COG0730">
    <property type="taxonomic scope" value="Bacteria"/>
</dbReference>